<protein>
    <submittedName>
        <fullName evidence="1">Uncharacterized protein</fullName>
    </submittedName>
</protein>
<evidence type="ECO:0000313" key="1">
    <source>
        <dbReference type="EMBL" id="TNV78683.1"/>
    </source>
</evidence>
<organism evidence="1 2">
    <name type="scientific">Halteria grandinella</name>
    <dbReference type="NCBI Taxonomy" id="5974"/>
    <lineage>
        <taxon>Eukaryota</taxon>
        <taxon>Sar</taxon>
        <taxon>Alveolata</taxon>
        <taxon>Ciliophora</taxon>
        <taxon>Intramacronucleata</taxon>
        <taxon>Spirotrichea</taxon>
        <taxon>Stichotrichia</taxon>
        <taxon>Sporadotrichida</taxon>
        <taxon>Halteriidae</taxon>
        <taxon>Halteria</taxon>
    </lineage>
</organism>
<accession>A0A8J8NNR6</accession>
<gene>
    <name evidence="1" type="ORF">FGO68_gene14265</name>
</gene>
<name>A0A8J8NNR6_HALGN</name>
<sequence length="164" mass="19283">MSMQFPLTDATSISNATTNVTEDPLENRHQRKRELLRGLFEKSKPTIQSIFRKIHRYILDAKSSQRSYFATQLMTLFNNYELNMIFGFFGEKKTYNRGRVSCKDMTLYQKVCNSCTHQDLQRVLSLEIVREIIMLAMPQLLRDYATKGKVILRLRMLLEVIAMF</sequence>
<dbReference type="AlphaFoldDB" id="A0A8J8NNR6"/>
<evidence type="ECO:0000313" key="2">
    <source>
        <dbReference type="Proteomes" id="UP000785679"/>
    </source>
</evidence>
<reference evidence="1" key="1">
    <citation type="submission" date="2019-06" db="EMBL/GenBank/DDBJ databases">
        <authorList>
            <person name="Zheng W."/>
        </authorList>
    </citation>
    <scope>NUCLEOTIDE SEQUENCE</scope>
    <source>
        <strain evidence="1">QDHG01</strain>
    </source>
</reference>
<proteinExistence type="predicted"/>
<dbReference type="EMBL" id="RRYP01010004">
    <property type="protein sequence ID" value="TNV78683.1"/>
    <property type="molecule type" value="Genomic_DNA"/>
</dbReference>
<keyword evidence="2" id="KW-1185">Reference proteome</keyword>
<dbReference type="Proteomes" id="UP000785679">
    <property type="component" value="Unassembled WGS sequence"/>
</dbReference>
<comment type="caution">
    <text evidence="1">The sequence shown here is derived from an EMBL/GenBank/DDBJ whole genome shotgun (WGS) entry which is preliminary data.</text>
</comment>